<reference evidence="5" key="1">
    <citation type="journal article" date="2014" name="Int. J. Syst. Evol. Microbiol.">
        <title>Complete genome of a new Firmicutes species belonging to the dominant human colonic microbiota ('Ruminococcus bicirculans') reveals two chromosomes and a selective capacity to utilize plant glucans.</title>
        <authorList>
            <consortium name="NISC Comparative Sequencing Program"/>
            <person name="Wegmann U."/>
            <person name="Louis P."/>
            <person name="Goesmann A."/>
            <person name="Henrissat B."/>
            <person name="Duncan S.H."/>
            <person name="Flint H.J."/>
        </authorList>
    </citation>
    <scope>NUCLEOTIDE SEQUENCE</scope>
    <source>
        <strain evidence="5">NBRC 108216</strain>
    </source>
</reference>
<evidence type="ECO:0000313" key="5">
    <source>
        <dbReference type="EMBL" id="GLQ20371.1"/>
    </source>
</evidence>
<feature type="domain" description="VRR-NUC" evidence="4">
    <location>
        <begin position="1"/>
        <end position="105"/>
    </location>
</feature>
<sequence length="133" mass="14492">MSRRQNPEYLLTKTVAGAFALHLDRRGIPWTHFPAGENRKLHVGSKLKRMGLKPGWPDFQIMMPGGRVLFIELKAGTGSLSKLQKQVHAELIAMGAPVSVCASLEAVLIVLKAEGLMDLPIKAPVQWTGRAAA</sequence>
<dbReference type="InterPro" id="IPR014883">
    <property type="entry name" value="VRR_NUC"/>
</dbReference>
<evidence type="ECO:0000256" key="2">
    <source>
        <dbReference type="ARBA" id="ARBA00022722"/>
    </source>
</evidence>
<keyword evidence="6" id="KW-1185">Reference proteome</keyword>
<comment type="cofactor">
    <cofactor evidence="1">
        <name>Mg(2+)</name>
        <dbReference type="ChEBI" id="CHEBI:18420"/>
    </cofactor>
</comment>
<dbReference type="RefSeq" id="WP_284370878.1">
    <property type="nucleotide sequence ID" value="NZ_BSNJ01000002.1"/>
</dbReference>
<name>A0ABQ5UYT7_9PROT</name>
<gene>
    <name evidence="5" type="ORF">GCM10007854_13260</name>
</gene>
<dbReference type="SMART" id="SM00990">
    <property type="entry name" value="VRR_NUC"/>
    <property type="match status" value="1"/>
</dbReference>
<keyword evidence="3" id="KW-0378">Hydrolase</keyword>
<proteinExistence type="predicted"/>
<dbReference type="InterPro" id="IPR011856">
    <property type="entry name" value="tRNA_endonuc-like_dom_sf"/>
</dbReference>
<organism evidence="5 6">
    <name type="scientific">Algimonas porphyrae</name>
    <dbReference type="NCBI Taxonomy" id="1128113"/>
    <lineage>
        <taxon>Bacteria</taxon>
        <taxon>Pseudomonadati</taxon>
        <taxon>Pseudomonadota</taxon>
        <taxon>Alphaproteobacteria</taxon>
        <taxon>Maricaulales</taxon>
        <taxon>Robiginitomaculaceae</taxon>
        <taxon>Algimonas</taxon>
    </lineage>
</organism>
<dbReference type="EMBL" id="BSNJ01000002">
    <property type="protein sequence ID" value="GLQ20371.1"/>
    <property type="molecule type" value="Genomic_DNA"/>
</dbReference>
<accession>A0ABQ5UYT7</accession>
<evidence type="ECO:0000259" key="4">
    <source>
        <dbReference type="SMART" id="SM00990"/>
    </source>
</evidence>
<reference evidence="5" key="2">
    <citation type="submission" date="2023-01" db="EMBL/GenBank/DDBJ databases">
        <title>Draft genome sequence of Algimonas porphyrae strain NBRC 108216.</title>
        <authorList>
            <person name="Sun Q."/>
            <person name="Mori K."/>
        </authorList>
    </citation>
    <scope>NUCLEOTIDE SEQUENCE</scope>
    <source>
        <strain evidence="5">NBRC 108216</strain>
    </source>
</reference>
<dbReference type="Pfam" id="PF08774">
    <property type="entry name" value="VRR_NUC"/>
    <property type="match status" value="1"/>
</dbReference>
<dbReference type="Proteomes" id="UP001161390">
    <property type="component" value="Unassembled WGS sequence"/>
</dbReference>
<comment type="caution">
    <text evidence="5">The sequence shown here is derived from an EMBL/GenBank/DDBJ whole genome shotgun (WGS) entry which is preliminary data.</text>
</comment>
<evidence type="ECO:0000313" key="6">
    <source>
        <dbReference type="Proteomes" id="UP001161390"/>
    </source>
</evidence>
<dbReference type="Gene3D" id="3.40.1350.10">
    <property type="match status" value="1"/>
</dbReference>
<evidence type="ECO:0000256" key="1">
    <source>
        <dbReference type="ARBA" id="ARBA00001946"/>
    </source>
</evidence>
<protein>
    <recommendedName>
        <fullName evidence="4">VRR-NUC domain-containing protein</fullName>
    </recommendedName>
</protein>
<evidence type="ECO:0000256" key="3">
    <source>
        <dbReference type="ARBA" id="ARBA00022801"/>
    </source>
</evidence>
<keyword evidence="2" id="KW-0540">Nuclease</keyword>